<reference evidence="3 4" key="1">
    <citation type="submission" date="2019-08" db="EMBL/GenBank/DDBJ databases">
        <authorList>
            <person name="Shi S."/>
        </authorList>
    </citation>
    <scope>NUCLEOTIDE SEQUENCE [LARGE SCALE GENOMIC DNA]</scope>
    <source>
        <strain evidence="3 4">GY10130</strain>
    </source>
</reference>
<evidence type="ECO:0000259" key="2">
    <source>
        <dbReference type="Pfam" id="PF00582"/>
    </source>
</evidence>
<sequence length="304" mass="34106">MCNSKKIKRVLVPVQDNKAGEELLRYAGNLVAAMGAELLLLQTSNQKELTFTQQSRGIQALRTFGDRILSQLRQVATPVPFDCVIRPGNLSECVTAVVQDYQADLIVMETCPLHQEEEQADPDHAAAIMEMVPCPVLVVPCTARFQKLENLVFATDFTDQEEQVLKQIAAFARQAGASLTLVQVYSKAERQHLSSYKAAMQETEKLLQGQEVHCKLLEEEDVLEGISDFAEMARADMLILAMQDNYLLKRLFSSNYTKTMAYHTRYPILTFRQLKKKPCSGSCMNCMKSKGSQPEVNEALTFSI</sequence>
<gene>
    <name evidence="3" type="ORF">FVR03_19110</name>
</gene>
<evidence type="ECO:0000313" key="3">
    <source>
        <dbReference type="EMBL" id="TXK33278.1"/>
    </source>
</evidence>
<dbReference type="Pfam" id="PF00582">
    <property type="entry name" value="Usp"/>
    <property type="match status" value="2"/>
</dbReference>
<name>A0A5C8J768_9BACT</name>
<feature type="domain" description="UspA" evidence="2">
    <location>
        <begin position="7"/>
        <end position="140"/>
    </location>
</feature>
<dbReference type="InterPro" id="IPR006016">
    <property type="entry name" value="UspA"/>
</dbReference>
<dbReference type="PANTHER" id="PTHR46268:SF6">
    <property type="entry name" value="UNIVERSAL STRESS PROTEIN UP12"/>
    <property type="match status" value="1"/>
</dbReference>
<feature type="domain" description="UspA" evidence="2">
    <location>
        <begin position="149"/>
        <end position="271"/>
    </location>
</feature>
<organism evidence="3 4">
    <name type="scientific">Pontibacter qinzhouensis</name>
    <dbReference type="NCBI Taxonomy" id="2603253"/>
    <lineage>
        <taxon>Bacteria</taxon>
        <taxon>Pseudomonadati</taxon>
        <taxon>Bacteroidota</taxon>
        <taxon>Cytophagia</taxon>
        <taxon>Cytophagales</taxon>
        <taxon>Hymenobacteraceae</taxon>
        <taxon>Pontibacter</taxon>
    </lineage>
</organism>
<dbReference type="CDD" id="cd00293">
    <property type="entry name" value="USP-like"/>
    <property type="match status" value="2"/>
</dbReference>
<dbReference type="Proteomes" id="UP000321926">
    <property type="component" value="Unassembled WGS sequence"/>
</dbReference>
<comment type="similarity">
    <text evidence="1">Belongs to the universal stress protein A family.</text>
</comment>
<dbReference type="AlphaFoldDB" id="A0A5C8J768"/>
<dbReference type="OrthoDB" id="936242at2"/>
<accession>A0A5C8J768</accession>
<dbReference type="RefSeq" id="WP_147923374.1">
    <property type="nucleotide sequence ID" value="NZ_VRTY01000093.1"/>
</dbReference>
<comment type="caution">
    <text evidence="3">The sequence shown here is derived from an EMBL/GenBank/DDBJ whole genome shotgun (WGS) entry which is preliminary data.</text>
</comment>
<protein>
    <submittedName>
        <fullName evidence="3">Universal stress protein</fullName>
    </submittedName>
</protein>
<evidence type="ECO:0000256" key="1">
    <source>
        <dbReference type="ARBA" id="ARBA00008791"/>
    </source>
</evidence>
<dbReference type="Gene3D" id="3.40.50.12370">
    <property type="match status" value="1"/>
</dbReference>
<proteinExistence type="inferred from homology"/>
<dbReference type="EMBL" id="VRTY01000093">
    <property type="protein sequence ID" value="TXK33278.1"/>
    <property type="molecule type" value="Genomic_DNA"/>
</dbReference>
<keyword evidence="4" id="KW-1185">Reference proteome</keyword>
<evidence type="ECO:0000313" key="4">
    <source>
        <dbReference type="Proteomes" id="UP000321926"/>
    </source>
</evidence>
<dbReference type="PANTHER" id="PTHR46268">
    <property type="entry name" value="STRESS RESPONSE PROTEIN NHAX"/>
    <property type="match status" value="1"/>
</dbReference>
<dbReference type="SUPFAM" id="SSF52402">
    <property type="entry name" value="Adenine nucleotide alpha hydrolases-like"/>
    <property type="match status" value="2"/>
</dbReference>